<dbReference type="EMBL" id="DWWK01000122">
    <property type="protein sequence ID" value="HJC39011.1"/>
    <property type="molecule type" value="Genomic_DNA"/>
</dbReference>
<gene>
    <name evidence="8" type="ORF">H9757_08135</name>
</gene>
<feature type="transmembrane region" description="Helical" evidence="6">
    <location>
        <begin position="639"/>
        <end position="661"/>
    </location>
</feature>
<dbReference type="InterPro" id="IPR052536">
    <property type="entry name" value="ABC-4_Integral_Memb_Prot"/>
</dbReference>
<feature type="transmembrane region" description="Helical" evidence="6">
    <location>
        <begin position="59"/>
        <end position="78"/>
    </location>
</feature>
<evidence type="ECO:0000313" key="9">
    <source>
        <dbReference type="Proteomes" id="UP000823894"/>
    </source>
</evidence>
<feature type="domain" description="ABC3 transporter permease C-terminal" evidence="7">
    <location>
        <begin position="64"/>
        <end position="181"/>
    </location>
</feature>
<dbReference type="GO" id="GO:0005886">
    <property type="term" value="C:plasma membrane"/>
    <property type="evidence" value="ECO:0007669"/>
    <property type="project" value="UniProtKB-SubCell"/>
</dbReference>
<feature type="transmembrane region" description="Helical" evidence="6">
    <location>
        <begin position="285"/>
        <end position="310"/>
    </location>
</feature>
<dbReference type="InterPro" id="IPR003838">
    <property type="entry name" value="ABC3_permease_C"/>
</dbReference>
<organism evidence="8 9">
    <name type="scientific">Candidatus Mediterraneibacter faecigallinarum</name>
    <dbReference type="NCBI Taxonomy" id="2838669"/>
    <lineage>
        <taxon>Bacteria</taxon>
        <taxon>Bacillati</taxon>
        <taxon>Bacillota</taxon>
        <taxon>Clostridia</taxon>
        <taxon>Lachnospirales</taxon>
        <taxon>Lachnospiraceae</taxon>
        <taxon>Mediterraneibacter</taxon>
    </lineage>
</organism>
<reference evidence="8" key="2">
    <citation type="submission" date="2021-04" db="EMBL/GenBank/DDBJ databases">
        <authorList>
            <person name="Gilroy R."/>
        </authorList>
    </citation>
    <scope>NUCLEOTIDE SEQUENCE</scope>
    <source>
        <strain evidence="8">ChiGjej1B1-1692</strain>
    </source>
</reference>
<feature type="transmembrane region" description="Helical" evidence="6">
    <location>
        <begin position="230"/>
        <end position="257"/>
    </location>
</feature>
<feature type="transmembrane region" description="Helical" evidence="6">
    <location>
        <begin position="21"/>
        <end position="47"/>
    </location>
</feature>
<keyword evidence="2 6" id="KW-1003">Cell membrane</keyword>
<dbReference type="PANTHER" id="PTHR46795">
    <property type="entry name" value="ABC TRANSPORTER PERMEASE-RELATED-RELATED"/>
    <property type="match status" value="1"/>
</dbReference>
<evidence type="ECO:0000256" key="6">
    <source>
        <dbReference type="PIRNR" id="PIRNR018968"/>
    </source>
</evidence>
<keyword evidence="4 6" id="KW-1133">Transmembrane helix</keyword>
<evidence type="ECO:0000256" key="2">
    <source>
        <dbReference type="ARBA" id="ARBA00022475"/>
    </source>
</evidence>
<dbReference type="GO" id="GO:0055085">
    <property type="term" value="P:transmembrane transport"/>
    <property type="evidence" value="ECO:0007669"/>
    <property type="project" value="UniProtKB-UniRule"/>
</dbReference>
<sequence>MRGGFYIKLAASGIGKNKKLYLPYILTCICMVMMFYIIVFLAGSSGIRKLPGGDSLQTMLGLGVFVIAIFSLIFLYYTNSFLIRRRQKEFGLYHILGMGKRSLVKILIWENILSGGASILLGLLCGILFSRLAELAAAKIVSGEIGFGFTIEPRPVIWTVGLFAAIFFLIMLRMLVHIYRSRPVEMLRSENVGEKPPKANWILAAAGLLILAGAYYLAVTIEDPLTALMLFFVAVVMVIIATYLLFVAGSVVLCRLLQKNKKYYYRTKHFVSLSSMVYRMKRNGAGLASICILSTMVLVTVSSTVCLYASTENSLNRRYPRNITAEIYSMDEQNYVEPVRQEIAGILEENGVEAEEVMDYRLLQVAAYQAEDTLYFDAGAAGNTLDIVANIRSLYIIPIEDYNSVMGTSETLEEDEMILYASKGTYDYDTITIENCGTWKIKKQAADFTGFGMESATVTSSYYLFVKDAAAVERIEAGQAEIYGDNMSTAEVYCGFDLDCSSEKQIEIYNEIQAAIGEMTGADASWPVVRVESRAYESAGYYGMTGGLFFLGILLGAVFLFGTVLIMYYKQISEGYEDQNRFDILMKVGMSRKEVKQSINSQVLTVFFMPLIMAGIHLLFAFPLITKLLMLLITTEERFLTGVTVCCYIVFALFYVLVYAVTSREYYKIVSGKKEA</sequence>
<evidence type="ECO:0000256" key="1">
    <source>
        <dbReference type="ARBA" id="ARBA00004651"/>
    </source>
</evidence>
<accession>A0A9D2NWV6</accession>
<feature type="transmembrane region" description="Helical" evidence="6">
    <location>
        <begin position="156"/>
        <end position="179"/>
    </location>
</feature>
<feature type="transmembrane region" description="Helical" evidence="6">
    <location>
        <begin position="106"/>
        <end position="129"/>
    </location>
</feature>
<feature type="transmembrane region" description="Helical" evidence="6">
    <location>
        <begin position="603"/>
        <end position="633"/>
    </location>
</feature>
<keyword evidence="3 6" id="KW-0812">Transmembrane</keyword>
<proteinExistence type="inferred from homology"/>
<dbReference type="AlphaFoldDB" id="A0A9D2NWV6"/>
<keyword evidence="5 6" id="KW-0472">Membrane</keyword>
<name>A0A9D2NWV6_9FIRM</name>
<dbReference type="PANTHER" id="PTHR46795:SF3">
    <property type="entry name" value="ABC TRANSPORTER PERMEASE"/>
    <property type="match status" value="1"/>
</dbReference>
<dbReference type="Pfam" id="PF02687">
    <property type="entry name" value="FtsX"/>
    <property type="match status" value="1"/>
</dbReference>
<dbReference type="InterPro" id="IPR027022">
    <property type="entry name" value="ABC_permease_BceB-typ"/>
</dbReference>
<keyword evidence="6" id="KW-0813">Transport</keyword>
<evidence type="ECO:0000259" key="7">
    <source>
        <dbReference type="Pfam" id="PF02687"/>
    </source>
</evidence>
<reference evidence="8" key="1">
    <citation type="journal article" date="2021" name="PeerJ">
        <title>Extensive microbial diversity within the chicken gut microbiome revealed by metagenomics and culture.</title>
        <authorList>
            <person name="Gilroy R."/>
            <person name="Ravi A."/>
            <person name="Getino M."/>
            <person name="Pursley I."/>
            <person name="Horton D.L."/>
            <person name="Alikhan N.F."/>
            <person name="Baker D."/>
            <person name="Gharbi K."/>
            <person name="Hall N."/>
            <person name="Watson M."/>
            <person name="Adriaenssens E.M."/>
            <person name="Foster-Nyarko E."/>
            <person name="Jarju S."/>
            <person name="Secka A."/>
            <person name="Antonio M."/>
            <person name="Oren A."/>
            <person name="Chaudhuri R.R."/>
            <person name="La Ragione R."/>
            <person name="Hildebrand F."/>
            <person name="Pallen M.J."/>
        </authorList>
    </citation>
    <scope>NUCLEOTIDE SEQUENCE</scope>
    <source>
        <strain evidence="8">ChiGjej1B1-1692</strain>
    </source>
</reference>
<evidence type="ECO:0000256" key="3">
    <source>
        <dbReference type="ARBA" id="ARBA00022692"/>
    </source>
</evidence>
<dbReference type="PIRSF" id="PIRSF018968">
    <property type="entry name" value="ABC_permease_BceB"/>
    <property type="match status" value="1"/>
</dbReference>
<feature type="transmembrane region" description="Helical" evidence="6">
    <location>
        <begin position="199"/>
        <end position="218"/>
    </location>
</feature>
<evidence type="ECO:0000313" key="8">
    <source>
        <dbReference type="EMBL" id="HJC39011.1"/>
    </source>
</evidence>
<evidence type="ECO:0000256" key="4">
    <source>
        <dbReference type="ARBA" id="ARBA00022989"/>
    </source>
</evidence>
<feature type="transmembrane region" description="Helical" evidence="6">
    <location>
        <begin position="541"/>
        <end position="569"/>
    </location>
</feature>
<evidence type="ECO:0000256" key="5">
    <source>
        <dbReference type="ARBA" id="ARBA00023136"/>
    </source>
</evidence>
<comment type="similarity">
    <text evidence="6">Belongs to the ABC-4 integral membrane protein family.</text>
</comment>
<dbReference type="Proteomes" id="UP000823894">
    <property type="component" value="Unassembled WGS sequence"/>
</dbReference>
<comment type="caution">
    <text evidence="8">The sequence shown here is derived from an EMBL/GenBank/DDBJ whole genome shotgun (WGS) entry which is preliminary data.</text>
</comment>
<protein>
    <submittedName>
        <fullName evidence="8">FtsX-like permease family protein</fullName>
    </submittedName>
</protein>
<comment type="subcellular location">
    <subcellularLocation>
        <location evidence="1 6">Cell membrane</location>
        <topology evidence="1 6">Multi-pass membrane protein</topology>
    </subcellularLocation>
</comment>